<dbReference type="Gene3D" id="3.40.50.720">
    <property type="entry name" value="NAD(P)-binding Rossmann-like Domain"/>
    <property type="match status" value="1"/>
</dbReference>
<evidence type="ECO:0000313" key="3">
    <source>
        <dbReference type="Proteomes" id="UP001642483"/>
    </source>
</evidence>
<accession>A0ABP0FUC1</accession>
<dbReference type="PRINTS" id="PR00081">
    <property type="entry name" value="GDHRDH"/>
</dbReference>
<gene>
    <name evidence="2" type="ORF">CVLEPA_LOCUS14325</name>
</gene>
<dbReference type="PANTHER" id="PTHR43658">
    <property type="entry name" value="SHORT-CHAIN DEHYDROGENASE/REDUCTASE"/>
    <property type="match status" value="1"/>
</dbReference>
<evidence type="ECO:0008006" key="4">
    <source>
        <dbReference type="Google" id="ProtNLM"/>
    </source>
</evidence>
<organism evidence="2 3">
    <name type="scientific">Clavelina lepadiformis</name>
    <name type="common">Light-bulb sea squirt</name>
    <name type="synonym">Ascidia lepadiformis</name>
    <dbReference type="NCBI Taxonomy" id="159417"/>
    <lineage>
        <taxon>Eukaryota</taxon>
        <taxon>Metazoa</taxon>
        <taxon>Chordata</taxon>
        <taxon>Tunicata</taxon>
        <taxon>Ascidiacea</taxon>
        <taxon>Aplousobranchia</taxon>
        <taxon>Clavelinidae</taxon>
        <taxon>Clavelina</taxon>
    </lineage>
</organism>
<proteinExistence type="predicted"/>
<dbReference type="InterPro" id="IPR036291">
    <property type="entry name" value="NAD(P)-bd_dom_sf"/>
</dbReference>
<keyword evidence="3" id="KW-1185">Reference proteome</keyword>
<name>A0ABP0FUC1_CLALP</name>
<protein>
    <recommendedName>
        <fullName evidence="4">3-hydroxyacyl-CoA dehydrogenase type-2</fullName>
    </recommendedName>
</protein>
<evidence type="ECO:0000313" key="2">
    <source>
        <dbReference type="EMBL" id="CAK8683231.1"/>
    </source>
</evidence>
<evidence type="ECO:0000256" key="1">
    <source>
        <dbReference type="ARBA" id="ARBA00023002"/>
    </source>
</evidence>
<comment type="caution">
    <text evidence="2">The sequence shown here is derived from an EMBL/GenBank/DDBJ whole genome shotgun (WGS) entry which is preliminary data.</text>
</comment>
<dbReference type="InterPro" id="IPR002347">
    <property type="entry name" value="SDR_fam"/>
</dbReference>
<dbReference type="Proteomes" id="UP001642483">
    <property type="component" value="Unassembled WGS sequence"/>
</dbReference>
<dbReference type="EMBL" id="CAWYQH010000097">
    <property type="protein sequence ID" value="CAK8683231.1"/>
    <property type="molecule type" value="Genomic_DNA"/>
</dbReference>
<sequence>MQLKSKEWKLQFNEKFAAVILLSYVVLLKFLQGEVQRRLPHNFFVWSLMRDNDEKLFSDRSICDDVLQTWKHIDIAFLHIVVPKHQFLFESINFVTQCKYVDAITLQRTVKHNQIMRGLVAFVTGAASGLGKRTAFNFLVNGSYVISLDKEHSIDHEENFDALCAGNNNSLGDIELLKKNCAFVKGDVTCTKDVATSVEKAQEEWGSLDVAINCAGVGANHLIYNTSKDRCHRYDIFQRIVNTNLIGTFNVVRLVSRAMAKNGLNAKQERGVIITTSSIDAFQGRKGGVASCAAAGGIASLTLPVARDLASLAIRVVAIAPGYFDTPMISNNLQISSEKYFLESFNTFPYRVGHPDEFFRCVQSIIDNQMINGEIIKLDAGCFFPYL</sequence>
<dbReference type="SUPFAM" id="SSF51735">
    <property type="entry name" value="NAD(P)-binding Rossmann-fold domains"/>
    <property type="match status" value="1"/>
</dbReference>
<reference evidence="2 3" key="1">
    <citation type="submission" date="2024-02" db="EMBL/GenBank/DDBJ databases">
        <authorList>
            <person name="Daric V."/>
            <person name="Darras S."/>
        </authorList>
    </citation>
    <scope>NUCLEOTIDE SEQUENCE [LARGE SCALE GENOMIC DNA]</scope>
</reference>
<keyword evidence="1" id="KW-0560">Oxidoreductase</keyword>
<dbReference type="Pfam" id="PF00106">
    <property type="entry name" value="adh_short"/>
    <property type="match status" value="1"/>
</dbReference>
<dbReference type="PANTHER" id="PTHR43658:SF8">
    <property type="entry name" value="17-BETA-HYDROXYSTEROID DEHYDROGENASE 14-RELATED"/>
    <property type="match status" value="1"/>
</dbReference>